<evidence type="ECO:0000313" key="1">
    <source>
        <dbReference type="EMBL" id="KIM71091.1"/>
    </source>
</evidence>
<dbReference type="InParanoid" id="A0A0C3ETJ8"/>
<accession>A0A0C3ETJ8</accession>
<dbReference type="Gene3D" id="3.30.420.10">
    <property type="entry name" value="Ribonuclease H-like superfamily/Ribonuclease H"/>
    <property type="match status" value="1"/>
</dbReference>
<evidence type="ECO:0000313" key="2">
    <source>
        <dbReference type="Proteomes" id="UP000054166"/>
    </source>
</evidence>
<dbReference type="HOGENOM" id="CLU_005726_6_1_1"/>
<dbReference type="PANTHER" id="PTHR35871">
    <property type="entry name" value="EXPRESSED PROTEIN"/>
    <property type="match status" value="1"/>
</dbReference>
<sequence>MFNAAEIIAAREWLDIDDDDCLQSSKDILEIVKTCLKAVKKLKTGRTIKMMTQLVAVVEYVKLRARYQTHAKCSQPCLSASLAIARRMGKGGYFARQIRRNERYLLQHQQLLPSKAGAYHGQYTLLDNENVLHAVRRYLAAQDLGTITPHQLCRNVNDVILPALDMTGHNSYISERTAINWLKKLGCVCKDVRKGIYHDGHERPDVVEARQKFLAQMKDYERLMCKYDDVTMEPIPPVLAPGEREHVLVPQDECIVNVNEGPRRRWLKGDQQPLKKKGNGRAIHICGWVCETTGHLRLSDEQVAAQSELPEAQRLKVTDSCKIIYPGKNHDGWWDLKQLMDQMTHAIDIFEHLHPDKVAIWLFDCSSAHEGLAEDALNVNNMNVNPGGKQRHLRTTTIPANNPPPKPGRSDTCGQLQDMVYPADHPDPNLRGLAKGMKAVLQERESVWDELVANCNGRVVGKCKECSKSQAKRDAERRVAEAEAMGQEDTLADDDVMQAQEAALTPVSDWCCMYRVLSLQEDFATEKPMLQHYIESRGHVCMFLLKFHCELNPIEMLWGYAKYRYRNVSDGKFATAKRIVPECLDMCDTLTIRWFFRKAWRYMDAYSKGLDAVQTAFAMKKYKSHRRVGLPSEVIASMRAQRADVGALNDV</sequence>
<dbReference type="EMBL" id="KN833501">
    <property type="protein sequence ID" value="KIM71091.1"/>
    <property type="molecule type" value="Genomic_DNA"/>
</dbReference>
<reference evidence="1 2" key="1">
    <citation type="submission" date="2014-04" db="EMBL/GenBank/DDBJ databases">
        <authorList>
            <consortium name="DOE Joint Genome Institute"/>
            <person name="Kuo A."/>
            <person name="Tarkka M."/>
            <person name="Buscot F."/>
            <person name="Kohler A."/>
            <person name="Nagy L.G."/>
            <person name="Floudas D."/>
            <person name="Copeland A."/>
            <person name="Barry K.W."/>
            <person name="Cichocki N."/>
            <person name="Veneault-Fourrey C."/>
            <person name="LaButti K."/>
            <person name="Lindquist E.A."/>
            <person name="Lipzen A."/>
            <person name="Lundell T."/>
            <person name="Morin E."/>
            <person name="Murat C."/>
            <person name="Sun H."/>
            <person name="Tunlid A."/>
            <person name="Henrissat B."/>
            <person name="Grigoriev I.V."/>
            <person name="Hibbett D.S."/>
            <person name="Martin F."/>
            <person name="Nordberg H.P."/>
            <person name="Cantor M.N."/>
            <person name="Hua S.X."/>
        </authorList>
    </citation>
    <scope>NUCLEOTIDE SEQUENCE [LARGE SCALE GENOMIC DNA]</scope>
    <source>
        <strain evidence="1 2">F 1598</strain>
    </source>
</reference>
<dbReference type="GO" id="GO:0003676">
    <property type="term" value="F:nucleic acid binding"/>
    <property type="evidence" value="ECO:0007669"/>
    <property type="project" value="InterPro"/>
</dbReference>
<dbReference type="Proteomes" id="UP000054166">
    <property type="component" value="Unassembled WGS sequence"/>
</dbReference>
<dbReference type="STRING" id="765440.A0A0C3ETJ8"/>
<reference evidence="2" key="2">
    <citation type="submission" date="2015-01" db="EMBL/GenBank/DDBJ databases">
        <title>Evolutionary Origins and Diversification of the Mycorrhizal Mutualists.</title>
        <authorList>
            <consortium name="DOE Joint Genome Institute"/>
            <consortium name="Mycorrhizal Genomics Consortium"/>
            <person name="Kohler A."/>
            <person name="Kuo A."/>
            <person name="Nagy L.G."/>
            <person name="Floudas D."/>
            <person name="Copeland A."/>
            <person name="Barry K.W."/>
            <person name="Cichocki N."/>
            <person name="Veneault-Fourrey C."/>
            <person name="LaButti K."/>
            <person name="Lindquist E.A."/>
            <person name="Lipzen A."/>
            <person name="Lundell T."/>
            <person name="Morin E."/>
            <person name="Murat C."/>
            <person name="Riley R."/>
            <person name="Ohm R."/>
            <person name="Sun H."/>
            <person name="Tunlid A."/>
            <person name="Henrissat B."/>
            <person name="Grigoriev I.V."/>
            <person name="Hibbett D.S."/>
            <person name="Martin F."/>
        </authorList>
    </citation>
    <scope>NUCLEOTIDE SEQUENCE [LARGE SCALE GENOMIC DNA]</scope>
    <source>
        <strain evidence="2">F 1598</strain>
    </source>
</reference>
<name>A0A0C3ETJ8_PILCF</name>
<gene>
    <name evidence="1" type="ORF">PILCRDRAFT_805454</name>
</gene>
<organism evidence="1 2">
    <name type="scientific">Piloderma croceum (strain F 1598)</name>
    <dbReference type="NCBI Taxonomy" id="765440"/>
    <lineage>
        <taxon>Eukaryota</taxon>
        <taxon>Fungi</taxon>
        <taxon>Dikarya</taxon>
        <taxon>Basidiomycota</taxon>
        <taxon>Agaricomycotina</taxon>
        <taxon>Agaricomycetes</taxon>
        <taxon>Agaricomycetidae</taxon>
        <taxon>Atheliales</taxon>
        <taxon>Atheliaceae</taxon>
        <taxon>Piloderma</taxon>
    </lineage>
</organism>
<dbReference type="InterPro" id="IPR036397">
    <property type="entry name" value="RNaseH_sf"/>
</dbReference>
<proteinExistence type="predicted"/>
<dbReference type="AlphaFoldDB" id="A0A0C3ETJ8"/>
<evidence type="ECO:0008006" key="3">
    <source>
        <dbReference type="Google" id="ProtNLM"/>
    </source>
</evidence>
<dbReference type="OrthoDB" id="6511194at2759"/>
<protein>
    <recommendedName>
        <fullName evidence="3">DDE-1 domain-containing protein</fullName>
    </recommendedName>
</protein>
<keyword evidence="2" id="KW-1185">Reference proteome</keyword>
<dbReference type="PANTHER" id="PTHR35871:SF1">
    <property type="entry name" value="CXC1-LIKE CYSTEINE CLUSTER ASSOCIATED WITH KDZ TRANSPOSASES DOMAIN-CONTAINING PROTEIN"/>
    <property type="match status" value="1"/>
</dbReference>